<accession>A0A0E9T6Y3</accession>
<dbReference type="EMBL" id="GBXM01059196">
    <property type="protein sequence ID" value="JAH49381.1"/>
    <property type="molecule type" value="Transcribed_RNA"/>
</dbReference>
<protein>
    <submittedName>
        <fullName evidence="1">Uncharacterized protein</fullName>
    </submittedName>
</protein>
<dbReference type="AlphaFoldDB" id="A0A0E9T6Y3"/>
<evidence type="ECO:0000313" key="1">
    <source>
        <dbReference type="EMBL" id="JAH49381.1"/>
    </source>
</evidence>
<organism evidence="1">
    <name type="scientific">Anguilla anguilla</name>
    <name type="common">European freshwater eel</name>
    <name type="synonym">Muraena anguilla</name>
    <dbReference type="NCBI Taxonomy" id="7936"/>
    <lineage>
        <taxon>Eukaryota</taxon>
        <taxon>Metazoa</taxon>
        <taxon>Chordata</taxon>
        <taxon>Craniata</taxon>
        <taxon>Vertebrata</taxon>
        <taxon>Euteleostomi</taxon>
        <taxon>Actinopterygii</taxon>
        <taxon>Neopterygii</taxon>
        <taxon>Teleostei</taxon>
        <taxon>Anguilliformes</taxon>
        <taxon>Anguillidae</taxon>
        <taxon>Anguilla</taxon>
    </lineage>
</organism>
<reference evidence="1" key="1">
    <citation type="submission" date="2014-11" db="EMBL/GenBank/DDBJ databases">
        <authorList>
            <person name="Amaro Gonzalez C."/>
        </authorList>
    </citation>
    <scope>NUCLEOTIDE SEQUENCE</scope>
</reference>
<sequence>MLLGLHFLINTPSLVK</sequence>
<name>A0A0E9T6Y3_ANGAN</name>
<reference evidence="1" key="2">
    <citation type="journal article" date="2015" name="Fish Shellfish Immunol.">
        <title>Early steps in the European eel (Anguilla anguilla)-Vibrio vulnificus interaction in the gills: Role of the RtxA13 toxin.</title>
        <authorList>
            <person name="Callol A."/>
            <person name="Pajuelo D."/>
            <person name="Ebbesson L."/>
            <person name="Teles M."/>
            <person name="MacKenzie S."/>
            <person name="Amaro C."/>
        </authorList>
    </citation>
    <scope>NUCLEOTIDE SEQUENCE</scope>
</reference>
<proteinExistence type="predicted"/>